<evidence type="ECO:0000313" key="2">
    <source>
        <dbReference type="EMBL" id="PTQ92148.1"/>
    </source>
</evidence>
<dbReference type="AlphaFoldDB" id="A0A2T5J4F0"/>
<proteinExistence type="predicted"/>
<reference evidence="2 3" key="1">
    <citation type="submission" date="2018-04" db="EMBL/GenBank/DDBJ databases">
        <title>Genomic Encyclopedia of Archaeal and Bacterial Type Strains, Phase II (KMG-II): from individual species to whole genera.</title>
        <authorList>
            <person name="Goeker M."/>
        </authorList>
    </citation>
    <scope>NUCLEOTIDE SEQUENCE [LARGE SCALE GENOMIC DNA]</scope>
    <source>
        <strain evidence="2 3">DSM 26809</strain>
    </source>
</reference>
<evidence type="ECO:0000313" key="3">
    <source>
        <dbReference type="Proteomes" id="UP000244168"/>
    </source>
</evidence>
<name>A0A2T5J4F0_9SPHI</name>
<dbReference type="OrthoDB" id="709892at2"/>
<evidence type="ECO:0000256" key="1">
    <source>
        <dbReference type="SAM" id="MobiDB-lite"/>
    </source>
</evidence>
<feature type="compositionally biased region" description="Basic and acidic residues" evidence="1">
    <location>
        <begin position="10"/>
        <end position="19"/>
    </location>
</feature>
<gene>
    <name evidence="2" type="ORF">C8P68_11423</name>
</gene>
<accession>A0A2T5J4F0</accession>
<keyword evidence="3" id="KW-1185">Reference proteome</keyword>
<dbReference type="RefSeq" id="WP_107831745.1">
    <property type="nucleotide sequence ID" value="NZ_CP160205.1"/>
</dbReference>
<dbReference type="Proteomes" id="UP000244168">
    <property type="component" value="Unassembled WGS sequence"/>
</dbReference>
<dbReference type="EMBL" id="QAOQ01000014">
    <property type="protein sequence ID" value="PTQ92148.1"/>
    <property type="molecule type" value="Genomic_DNA"/>
</dbReference>
<organism evidence="2 3">
    <name type="scientific">Mucilaginibacter yixingensis</name>
    <dbReference type="NCBI Taxonomy" id="1295612"/>
    <lineage>
        <taxon>Bacteria</taxon>
        <taxon>Pseudomonadati</taxon>
        <taxon>Bacteroidota</taxon>
        <taxon>Sphingobacteriia</taxon>
        <taxon>Sphingobacteriales</taxon>
        <taxon>Sphingobacteriaceae</taxon>
        <taxon>Mucilaginibacter</taxon>
    </lineage>
</organism>
<sequence length="112" mass="12838">MENIKSLADQIRRELKDPASKTATTKNSRSAKKKERQADSPFLKTLQDYDTTGFKHMVHVRFDEKTVRLMNQFKMATGVDISKLVAFAVKELVGNTPDIKQIIKHFIENTDL</sequence>
<protein>
    <submittedName>
        <fullName evidence="2">Uncharacterized protein</fullName>
    </submittedName>
</protein>
<feature type="region of interest" description="Disordered" evidence="1">
    <location>
        <begin position="1"/>
        <end position="39"/>
    </location>
</feature>
<comment type="caution">
    <text evidence="2">The sequence shown here is derived from an EMBL/GenBank/DDBJ whole genome shotgun (WGS) entry which is preliminary data.</text>
</comment>